<dbReference type="EMBL" id="JAGYPG010000006">
    <property type="protein sequence ID" value="MBS4197906.1"/>
    <property type="molecule type" value="Genomic_DNA"/>
</dbReference>
<dbReference type="GO" id="GO:0004190">
    <property type="term" value="F:aspartic-type endopeptidase activity"/>
    <property type="evidence" value="ECO:0007669"/>
    <property type="project" value="UniProtKB-EC"/>
</dbReference>
<gene>
    <name evidence="4" type="ORF">KHA97_22980</name>
</gene>
<dbReference type="EC" id="3.4.23.43" evidence="4"/>
<dbReference type="PANTHER" id="PTHR30487">
    <property type="entry name" value="TYPE 4 PREPILIN-LIKE PROTEINS LEADER PEPTIDE-PROCESSING ENZYME"/>
    <property type="match status" value="1"/>
</dbReference>
<keyword evidence="5" id="KW-1185">Reference proteome</keyword>
<protein>
    <submittedName>
        <fullName evidence="4">Prepilin peptidase</fullName>
        <ecNumber evidence="4">3.4.23.43</ecNumber>
    </submittedName>
</protein>
<dbReference type="GO" id="GO:0006465">
    <property type="term" value="P:signal peptide processing"/>
    <property type="evidence" value="ECO:0007669"/>
    <property type="project" value="TreeGrafter"/>
</dbReference>
<proteinExistence type="inferred from homology"/>
<dbReference type="GO" id="GO:0005886">
    <property type="term" value="C:plasma membrane"/>
    <property type="evidence" value="ECO:0007669"/>
    <property type="project" value="TreeGrafter"/>
</dbReference>
<dbReference type="InterPro" id="IPR000045">
    <property type="entry name" value="Prepilin_IV_endopep_pep"/>
</dbReference>
<dbReference type="Pfam" id="PF01478">
    <property type="entry name" value="Peptidase_A24"/>
    <property type="match status" value="1"/>
</dbReference>
<keyword evidence="2" id="KW-1133">Transmembrane helix</keyword>
<dbReference type="Gene3D" id="1.20.120.1220">
    <property type="match status" value="1"/>
</dbReference>
<evidence type="ECO:0000256" key="2">
    <source>
        <dbReference type="SAM" id="Phobius"/>
    </source>
</evidence>
<feature type="domain" description="Prepilin type IV endopeptidase peptidase" evidence="3">
    <location>
        <begin position="7"/>
        <end position="109"/>
    </location>
</feature>
<organism evidence="4 5">
    <name type="scientific">Lederbergia citri</name>
    <dbReference type="NCBI Taxonomy" id="2833580"/>
    <lineage>
        <taxon>Bacteria</taxon>
        <taxon>Bacillati</taxon>
        <taxon>Bacillota</taxon>
        <taxon>Bacilli</taxon>
        <taxon>Bacillales</taxon>
        <taxon>Bacillaceae</taxon>
        <taxon>Lederbergia</taxon>
    </lineage>
</organism>
<comment type="similarity">
    <text evidence="1">Belongs to the peptidase A24 family.</text>
</comment>
<evidence type="ECO:0000259" key="3">
    <source>
        <dbReference type="Pfam" id="PF01478"/>
    </source>
</evidence>
<feature type="transmembrane region" description="Helical" evidence="2">
    <location>
        <begin position="90"/>
        <end position="114"/>
    </location>
</feature>
<keyword evidence="4" id="KW-0378">Hydrolase</keyword>
<dbReference type="InterPro" id="IPR050882">
    <property type="entry name" value="Prepilin_peptidase/N-MTase"/>
</dbReference>
<dbReference type="AlphaFoldDB" id="A0A942TH16"/>
<comment type="caution">
    <text evidence="4">The sequence shown here is derived from an EMBL/GenBank/DDBJ whole genome shotgun (WGS) entry which is preliminary data.</text>
</comment>
<accession>A0A942TH16</accession>
<reference evidence="4 5" key="1">
    <citation type="submission" date="2021-05" db="EMBL/GenBank/DDBJ databases">
        <title>Novel Bacillus species.</title>
        <authorList>
            <person name="Liu G."/>
        </authorList>
    </citation>
    <scope>NUCLEOTIDE SEQUENCE [LARGE SCALE GENOMIC DNA]</scope>
    <source>
        <strain evidence="5">FJAT-49780</strain>
    </source>
</reference>
<name>A0A942TH16_9BACI</name>
<evidence type="ECO:0000313" key="5">
    <source>
        <dbReference type="Proteomes" id="UP000681414"/>
    </source>
</evidence>
<dbReference type="RefSeq" id="WP_213127137.1">
    <property type="nucleotide sequence ID" value="NZ_JAGYPG010000006.1"/>
</dbReference>
<feature type="transmembrane region" description="Helical" evidence="2">
    <location>
        <begin position="150"/>
        <end position="167"/>
    </location>
</feature>
<keyword evidence="2" id="KW-0812">Transmembrane</keyword>
<feature type="transmembrane region" description="Helical" evidence="2">
    <location>
        <begin position="25"/>
        <end position="44"/>
    </location>
</feature>
<sequence length="173" mass="18441">MVYLDALLFAVIAICAITDVRDRKIYNKIIFPALILTFLLQAVLFGLDGFLASLAGFGTGFAILIIPYLVGGMGAGDVKLLAVVGAIKGVVFVLVAAVYMALIGGFIALAILVIRKGAFHRLKYLFYSILSRSQGLSIPMHMKGTAMQGTIPYGIAISGGVLCSFFLKGLEFQ</sequence>
<keyword evidence="2" id="KW-0472">Membrane</keyword>
<dbReference type="Proteomes" id="UP000681414">
    <property type="component" value="Unassembled WGS sequence"/>
</dbReference>
<dbReference type="PANTHER" id="PTHR30487:SF0">
    <property type="entry name" value="PREPILIN LEADER PEPTIDASE_N-METHYLTRANSFERASE-RELATED"/>
    <property type="match status" value="1"/>
</dbReference>
<evidence type="ECO:0000313" key="4">
    <source>
        <dbReference type="EMBL" id="MBS4197906.1"/>
    </source>
</evidence>
<evidence type="ECO:0000256" key="1">
    <source>
        <dbReference type="ARBA" id="ARBA00005801"/>
    </source>
</evidence>